<gene>
    <name evidence="3" type="ORF">BOLC8T48472H</name>
</gene>
<feature type="signal peptide" evidence="1">
    <location>
        <begin position="1"/>
        <end position="22"/>
    </location>
</feature>
<reference evidence="3" key="1">
    <citation type="submission" date="2018-11" db="EMBL/GenBank/DDBJ databases">
        <authorList>
            <consortium name="Genoscope - CEA"/>
            <person name="William W."/>
        </authorList>
    </citation>
    <scope>NUCLEOTIDE SEQUENCE</scope>
</reference>
<feature type="chain" id="PRO_5018092525" description="Retroviral polymerase SH3-like domain-containing protein" evidence="1">
    <location>
        <begin position="23"/>
        <end position="85"/>
    </location>
</feature>
<evidence type="ECO:0000313" key="3">
    <source>
        <dbReference type="EMBL" id="VDD55243.1"/>
    </source>
</evidence>
<evidence type="ECO:0000259" key="2">
    <source>
        <dbReference type="Pfam" id="PF25597"/>
    </source>
</evidence>
<proteinExistence type="predicted"/>
<dbReference type="InterPro" id="IPR057670">
    <property type="entry name" value="SH3_retrovirus"/>
</dbReference>
<protein>
    <recommendedName>
        <fullName evidence="2">Retroviral polymerase SH3-like domain-containing protein</fullName>
    </recommendedName>
</protein>
<accession>A0A3P6FBL1</accession>
<keyword evidence="1" id="KW-0732">Signal</keyword>
<dbReference type="AlphaFoldDB" id="A0A3P6FBL1"/>
<organism evidence="3">
    <name type="scientific">Brassica oleracea</name>
    <name type="common">Wild cabbage</name>
    <dbReference type="NCBI Taxonomy" id="3712"/>
    <lineage>
        <taxon>Eukaryota</taxon>
        <taxon>Viridiplantae</taxon>
        <taxon>Streptophyta</taxon>
        <taxon>Embryophyta</taxon>
        <taxon>Tracheophyta</taxon>
        <taxon>Spermatophyta</taxon>
        <taxon>Magnoliopsida</taxon>
        <taxon>eudicotyledons</taxon>
        <taxon>Gunneridae</taxon>
        <taxon>Pentapetalae</taxon>
        <taxon>rosids</taxon>
        <taxon>malvids</taxon>
        <taxon>Brassicales</taxon>
        <taxon>Brassicaceae</taxon>
        <taxon>Brassiceae</taxon>
        <taxon>Brassica</taxon>
    </lineage>
</organism>
<dbReference type="EMBL" id="LR031879">
    <property type="protein sequence ID" value="VDD55243.1"/>
    <property type="molecule type" value="Genomic_DNA"/>
</dbReference>
<dbReference type="Pfam" id="PF25597">
    <property type="entry name" value="SH3_retrovirus"/>
    <property type="match status" value="1"/>
</dbReference>
<name>A0A3P6FBL1_BRAOL</name>
<feature type="domain" description="Retroviral polymerase SH3-like" evidence="2">
    <location>
        <begin position="20"/>
        <end position="70"/>
    </location>
</feature>
<evidence type="ECO:0000256" key="1">
    <source>
        <dbReference type="SAM" id="SignalP"/>
    </source>
</evidence>
<sequence length="85" mass="10155">MWSGRVLMFILMMLQEVNLTRSKLDSKSKKCYFIGYGNAEFGYRFWDDENRKINRSKNVVFNEEALYKDKLREGSEKKKSTELLT</sequence>